<evidence type="ECO:0000313" key="5">
    <source>
        <dbReference type="Proteomes" id="UP000650833"/>
    </source>
</evidence>
<evidence type="ECO:0000256" key="2">
    <source>
        <dbReference type="ARBA" id="ARBA00022658"/>
    </source>
</evidence>
<keyword evidence="5" id="KW-1185">Reference proteome</keyword>
<dbReference type="Proteomes" id="UP000650833">
    <property type="component" value="Unassembled WGS sequence"/>
</dbReference>
<dbReference type="GO" id="GO:0007186">
    <property type="term" value="P:G protein-coupled receptor signaling pathway"/>
    <property type="evidence" value="ECO:0007669"/>
    <property type="project" value="TreeGrafter"/>
</dbReference>
<dbReference type="EMBL" id="JAEPRC010000061">
    <property type="protein sequence ID" value="KAG2211778.1"/>
    <property type="molecule type" value="Genomic_DNA"/>
</dbReference>
<dbReference type="AlphaFoldDB" id="A0A8H7VCS8"/>
<organism evidence="4 5">
    <name type="scientific">Mucor plumbeus</name>
    <dbReference type="NCBI Taxonomy" id="97098"/>
    <lineage>
        <taxon>Eukaryota</taxon>
        <taxon>Fungi</taxon>
        <taxon>Fungi incertae sedis</taxon>
        <taxon>Mucoromycota</taxon>
        <taxon>Mucoromycotina</taxon>
        <taxon>Mucoromycetes</taxon>
        <taxon>Mucorales</taxon>
        <taxon>Mucorineae</taxon>
        <taxon>Mucoraceae</taxon>
        <taxon>Mucor</taxon>
    </lineage>
</organism>
<comment type="caution">
    <text evidence="4">The sequence shown here is derived from an EMBL/GenBank/DDBJ whole genome shotgun (WGS) entry which is preliminary data.</text>
</comment>
<name>A0A8H7VCS8_9FUNG</name>
<keyword evidence="2" id="KW-0344">Guanine-nucleotide releasing factor</keyword>
<proteinExistence type="inferred from homology"/>
<accession>A0A8H7VCS8</accession>
<dbReference type="OrthoDB" id="5585685at2759"/>
<reference evidence="4" key="1">
    <citation type="submission" date="2020-12" db="EMBL/GenBank/DDBJ databases">
        <title>Metabolic potential, ecology and presence of endohyphal bacteria is reflected in genomic diversity of Mucoromycotina.</title>
        <authorList>
            <person name="Muszewska A."/>
            <person name="Okrasinska A."/>
            <person name="Steczkiewicz K."/>
            <person name="Drgas O."/>
            <person name="Orlowska M."/>
            <person name="Perlinska-Lenart U."/>
            <person name="Aleksandrzak-Piekarczyk T."/>
            <person name="Szatraj K."/>
            <person name="Zielenkiewicz U."/>
            <person name="Pilsyk S."/>
            <person name="Malc E."/>
            <person name="Mieczkowski P."/>
            <person name="Kruszewska J.S."/>
            <person name="Biernat P."/>
            <person name="Pawlowska J."/>
        </authorList>
    </citation>
    <scope>NUCLEOTIDE SEQUENCE</scope>
    <source>
        <strain evidence="4">CBS 226.32</strain>
    </source>
</reference>
<evidence type="ECO:0000256" key="3">
    <source>
        <dbReference type="ARBA" id="ARBA00023186"/>
    </source>
</evidence>
<dbReference type="PANTHER" id="PTHR12425">
    <property type="entry name" value="SYNEMBRYN"/>
    <property type="match status" value="1"/>
</dbReference>
<dbReference type="PANTHER" id="PTHR12425:SF5">
    <property type="entry name" value="SYNEMBRYN"/>
    <property type="match status" value="1"/>
</dbReference>
<sequence length="191" mass="22106">MVITEYIRYNNDRNIDSLFGLFGSIERNPFGLSKDEKREIIRLILSDFSNIKEWWTEELSTAGMKIIKLLGKDVDGSEAIYSEKGMNTLMKVGGLLDKDYVVDTPTSREALRCITNCILLREFTKQYLKQQDVIIFCVHLLNAPNLSLDSRFLKCRILYFMTIGRPDLVERLIQLDVISALENVNPKEQLY</sequence>
<dbReference type="GO" id="GO:0005085">
    <property type="term" value="F:guanyl-nucleotide exchange factor activity"/>
    <property type="evidence" value="ECO:0007669"/>
    <property type="project" value="UniProtKB-KW"/>
</dbReference>
<evidence type="ECO:0000256" key="1">
    <source>
        <dbReference type="ARBA" id="ARBA00009049"/>
    </source>
</evidence>
<comment type="similarity">
    <text evidence="1">Belongs to the synembryn family.</text>
</comment>
<gene>
    <name evidence="4" type="ORF">INT46_003718</name>
</gene>
<dbReference type="InterPro" id="IPR016024">
    <property type="entry name" value="ARM-type_fold"/>
</dbReference>
<dbReference type="SUPFAM" id="SSF48371">
    <property type="entry name" value="ARM repeat"/>
    <property type="match status" value="1"/>
</dbReference>
<dbReference type="InterPro" id="IPR019318">
    <property type="entry name" value="Gua_nucleotide_exch_fac_Ric8"/>
</dbReference>
<protein>
    <submittedName>
        <fullName evidence="4">Uncharacterized protein</fullName>
    </submittedName>
</protein>
<dbReference type="GO" id="GO:0001965">
    <property type="term" value="F:G-protein alpha-subunit binding"/>
    <property type="evidence" value="ECO:0007669"/>
    <property type="project" value="TreeGrafter"/>
</dbReference>
<dbReference type="GO" id="GO:0005737">
    <property type="term" value="C:cytoplasm"/>
    <property type="evidence" value="ECO:0007669"/>
    <property type="project" value="TreeGrafter"/>
</dbReference>
<keyword evidence="3" id="KW-0143">Chaperone</keyword>
<dbReference type="Pfam" id="PF10165">
    <property type="entry name" value="Ric8"/>
    <property type="match status" value="1"/>
</dbReference>
<evidence type="ECO:0000313" key="4">
    <source>
        <dbReference type="EMBL" id="KAG2211778.1"/>
    </source>
</evidence>